<sequence length="196" mass="21071" precursor="true">MMKLRQLFLIVLAVGAAVFGMMTAVNAAGKTTDLTAGDYTVGTDIKPGRYIVTPTNGTSGNFTSSTGDINVVLGDPNADMGTDMYVSSYTLDLKKKVNISLSGVTAHFEAVTKRKPIKSGDLHAGVYKVGKDIKPGKYKITAVQGSGNLVSTKKGFINEMMGTDSQDGMYVQSYNTKLRKGQVIMTTLELIKLERR</sequence>
<reference evidence="2 3" key="1">
    <citation type="journal article" date="2015" name="Microbiology (Mosc.)">
        <title>Genomics of the Weissella cibaria species with an examination of its metabolic traits.</title>
        <authorList>
            <person name="Lynch K.M."/>
            <person name="Lucid A."/>
            <person name="Arendt E.K."/>
            <person name="Sleator R.D."/>
            <person name="Lucey B."/>
            <person name="Coffey A."/>
        </authorList>
    </citation>
    <scope>NUCLEOTIDE SEQUENCE [LARGE SCALE GENOMIC DNA]</scope>
    <source>
        <strain evidence="2 3">MG1</strain>
    </source>
</reference>
<dbReference type="Proteomes" id="UP000032287">
    <property type="component" value="Unassembled WGS sequence"/>
</dbReference>
<keyword evidence="1" id="KW-0732">Signal</keyword>
<dbReference type="AlphaFoldDB" id="A0A0D1JHB8"/>
<organism evidence="2 3">
    <name type="scientific">Weissella cibaria</name>
    <dbReference type="NCBI Taxonomy" id="137591"/>
    <lineage>
        <taxon>Bacteria</taxon>
        <taxon>Bacillati</taxon>
        <taxon>Bacillota</taxon>
        <taxon>Bacilli</taxon>
        <taxon>Lactobacillales</taxon>
        <taxon>Lactobacillaceae</taxon>
        <taxon>Weissella</taxon>
    </lineage>
</organism>
<evidence type="ECO:0000256" key="1">
    <source>
        <dbReference type="SAM" id="SignalP"/>
    </source>
</evidence>
<gene>
    <name evidence="2" type="ORF">QX99_01060</name>
</gene>
<dbReference type="PATRIC" id="fig|137591.25.peg.1027"/>
<proteinExistence type="predicted"/>
<comment type="caution">
    <text evidence="2">The sequence shown here is derived from an EMBL/GenBank/DDBJ whole genome shotgun (WGS) entry which is preliminary data.</text>
</comment>
<name>A0A0D1JHB8_9LACO</name>
<protein>
    <submittedName>
        <fullName evidence="2">Uncharacterized protein</fullName>
    </submittedName>
</protein>
<evidence type="ECO:0000313" key="3">
    <source>
        <dbReference type="Proteomes" id="UP000032287"/>
    </source>
</evidence>
<dbReference type="STRING" id="137591.AO080_09700"/>
<dbReference type="RefSeq" id="WP_237750474.1">
    <property type="nucleotide sequence ID" value="NZ_JALOCT010000008.1"/>
</dbReference>
<dbReference type="EMBL" id="JWHU01000016">
    <property type="protein sequence ID" value="KIU20753.1"/>
    <property type="molecule type" value="Genomic_DNA"/>
</dbReference>
<keyword evidence="3" id="KW-1185">Reference proteome</keyword>
<feature type="chain" id="PRO_5002231504" evidence="1">
    <location>
        <begin position="28"/>
        <end position="196"/>
    </location>
</feature>
<feature type="signal peptide" evidence="1">
    <location>
        <begin position="1"/>
        <end position="27"/>
    </location>
</feature>
<accession>A0A0D1JHB8</accession>
<evidence type="ECO:0000313" key="2">
    <source>
        <dbReference type="EMBL" id="KIU20753.1"/>
    </source>
</evidence>